<evidence type="ECO:0000313" key="1">
    <source>
        <dbReference type="EMBL" id="KIG13990.1"/>
    </source>
</evidence>
<dbReference type="SUPFAM" id="SSF63825">
    <property type="entry name" value="YWTD domain"/>
    <property type="match status" value="1"/>
</dbReference>
<reference evidence="1 2" key="1">
    <citation type="submission" date="2014-12" db="EMBL/GenBank/DDBJ databases">
        <title>Genome assembly of Enhygromyxa salina DSM 15201.</title>
        <authorList>
            <person name="Sharma G."/>
            <person name="Subramanian S."/>
        </authorList>
    </citation>
    <scope>NUCLEOTIDE SEQUENCE [LARGE SCALE GENOMIC DNA]</scope>
    <source>
        <strain evidence="1 2">DSM 15201</strain>
    </source>
</reference>
<sequence length="179" mass="18943">MGDNVYGLAVDSSAGYVFWSEFFLDQVMRADLDGNNVVEVGVAGSPSGLAADPVNQKLYFITYNNTQLYRVNYDGSDQEVIVPNLGGQGVAVAVDPAGGLVYYSNRADNLFVAELDGANPSVLLNGQSVIQGLDIDTEAGLIYWVARSAGMIRSANLADGSNVQDVTMSNGNGWGLAFM</sequence>
<dbReference type="InterPro" id="IPR000033">
    <property type="entry name" value="LDLR_classB_rpt"/>
</dbReference>
<name>A0A0C2CWJ4_9BACT</name>
<gene>
    <name evidence="1" type="ORF">DB30_07327</name>
</gene>
<dbReference type="PANTHER" id="PTHR46513">
    <property type="entry name" value="VITELLOGENIN RECEPTOR-LIKE PROTEIN-RELATED-RELATED"/>
    <property type="match status" value="1"/>
</dbReference>
<accession>A0A0C2CWJ4</accession>
<dbReference type="InterPro" id="IPR050778">
    <property type="entry name" value="Cueball_EGF_LRP_Nidogen"/>
</dbReference>
<dbReference type="SMART" id="SM00135">
    <property type="entry name" value="LY"/>
    <property type="match status" value="4"/>
</dbReference>
<comment type="caution">
    <text evidence="1">The sequence shown here is derived from an EMBL/GenBank/DDBJ whole genome shotgun (WGS) entry which is preliminary data.</text>
</comment>
<dbReference type="InterPro" id="IPR011042">
    <property type="entry name" value="6-blade_b-propeller_TolB-like"/>
</dbReference>
<dbReference type="EMBL" id="JMCC02000082">
    <property type="protein sequence ID" value="KIG13990.1"/>
    <property type="molecule type" value="Genomic_DNA"/>
</dbReference>
<protein>
    <submittedName>
        <fullName evidence="1">NHL repeat containing protein</fullName>
    </submittedName>
</protein>
<dbReference type="RefSeq" id="WP_052554496.1">
    <property type="nucleotide sequence ID" value="NZ_JMCC02000082.1"/>
</dbReference>
<dbReference type="Gene3D" id="2.120.10.30">
    <property type="entry name" value="TolB, C-terminal domain"/>
    <property type="match status" value="1"/>
</dbReference>
<proteinExistence type="predicted"/>
<evidence type="ECO:0000313" key="2">
    <source>
        <dbReference type="Proteomes" id="UP000031599"/>
    </source>
</evidence>
<dbReference type="AlphaFoldDB" id="A0A0C2CWJ4"/>
<dbReference type="Proteomes" id="UP000031599">
    <property type="component" value="Unassembled WGS sequence"/>
</dbReference>
<organism evidence="1 2">
    <name type="scientific">Enhygromyxa salina</name>
    <dbReference type="NCBI Taxonomy" id="215803"/>
    <lineage>
        <taxon>Bacteria</taxon>
        <taxon>Pseudomonadati</taxon>
        <taxon>Myxococcota</taxon>
        <taxon>Polyangia</taxon>
        <taxon>Nannocystales</taxon>
        <taxon>Nannocystaceae</taxon>
        <taxon>Enhygromyxa</taxon>
    </lineage>
</organism>